<dbReference type="InterPro" id="IPR036866">
    <property type="entry name" value="RibonucZ/Hydroxyglut_hydro"/>
</dbReference>
<dbReference type="InterPro" id="IPR001279">
    <property type="entry name" value="Metallo-B-lactamas"/>
</dbReference>
<evidence type="ECO:0000313" key="2">
    <source>
        <dbReference type="EMBL" id="PKK92121.1"/>
    </source>
</evidence>
<dbReference type="SUPFAM" id="SSF56281">
    <property type="entry name" value="Metallo-hydrolase/oxidoreductase"/>
    <property type="match status" value="1"/>
</dbReference>
<organism evidence="2 3">
    <name type="scientific">Candidatus Wallbacteria bacterium HGW-Wallbacteria-1</name>
    <dbReference type="NCBI Taxonomy" id="2013854"/>
    <lineage>
        <taxon>Bacteria</taxon>
        <taxon>Candidatus Walliibacteriota</taxon>
    </lineage>
</organism>
<protein>
    <recommendedName>
        <fullName evidence="1">Metallo-beta-lactamase domain-containing protein</fullName>
    </recommendedName>
</protein>
<gene>
    <name evidence="2" type="ORF">CVV64_01500</name>
</gene>
<dbReference type="PANTHER" id="PTHR46504">
    <property type="entry name" value="TRNASE Z TRZ1"/>
    <property type="match status" value="1"/>
</dbReference>
<reference evidence="2 3" key="1">
    <citation type="journal article" date="2017" name="ISME J.">
        <title>Potential for microbial H2 and metal transformations associated with novel bacteria and archaea in deep terrestrial subsurface sediments.</title>
        <authorList>
            <person name="Hernsdorf A.W."/>
            <person name="Amano Y."/>
            <person name="Miyakawa K."/>
            <person name="Ise K."/>
            <person name="Suzuki Y."/>
            <person name="Anantharaman K."/>
            <person name="Probst A."/>
            <person name="Burstein D."/>
            <person name="Thomas B.C."/>
            <person name="Banfield J.F."/>
        </authorList>
    </citation>
    <scope>NUCLEOTIDE SEQUENCE [LARGE SCALE GENOMIC DNA]</scope>
    <source>
        <strain evidence="2">HGW-Wallbacteria-1</strain>
    </source>
</reference>
<accession>A0A2N1PUV0</accession>
<dbReference type="EMBL" id="PGXC01000001">
    <property type="protein sequence ID" value="PKK92121.1"/>
    <property type="molecule type" value="Genomic_DNA"/>
</dbReference>
<dbReference type="Proteomes" id="UP000233256">
    <property type="component" value="Unassembled WGS sequence"/>
</dbReference>
<proteinExistence type="predicted"/>
<dbReference type="AlphaFoldDB" id="A0A2N1PUV0"/>
<evidence type="ECO:0000313" key="3">
    <source>
        <dbReference type="Proteomes" id="UP000233256"/>
    </source>
</evidence>
<sequence length="297" mass="34013">MIITSYSKALYSTWVYLNSLKTLCDCGEGVNTHLEGKLISIRNILLTHGHSDHFTGLQNVLVTKFRHHSLTGEIYPLKIFYPQGDKGLAAYLGYLDRYYGLSSNKFYDVELIPVRPNNTYRIHGKRDFCLKTFKTKHGNDVNSVGYNIVETKRKLKAEFVGRDQSDIKRHIMENGKDAVTNLVEEIKATYVGDSRVIPASNFFGTDLLIHEATFLDGYSDKELFHATVREALRCAGEAEAKMVLLFHFSIRFTKEIIQREIARYRNFVSADVPIHFVNPGEVFYLNMDMEDDEDCAD</sequence>
<dbReference type="Gene3D" id="3.60.15.10">
    <property type="entry name" value="Ribonuclease Z/Hydroxyacylglutathione hydrolase-like"/>
    <property type="match status" value="1"/>
</dbReference>
<name>A0A2N1PUV0_9BACT</name>
<feature type="domain" description="Metallo-beta-lactamase" evidence="1">
    <location>
        <begin position="23"/>
        <end position="248"/>
    </location>
</feature>
<dbReference type="PANTHER" id="PTHR46504:SF2">
    <property type="entry name" value="TRNASE Z TRZ1"/>
    <property type="match status" value="1"/>
</dbReference>
<comment type="caution">
    <text evidence="2">The sequence shown here is derived from an EMBL/GenBank/DDBJ whole genome shotgun (WGS) entry which is preliminary data.</text>
</comment>
<evidence type="ECO:0000259" key="1">
    <source>
        <dbReference type="Pfam" id="PF12706"/>
    </source>
</evidence>
<dbReference type="Pfam" id="PF12706">
    <property type="entry name" value="Lactamase_B_2"/>
    <property type="match status" value="1"/>
</dbReference>